<dbReference type="PANTHER" id="PTHR30349">
    <property type="entry name" value="PHAGE INTEGRASE-RELATED"/>
    <property type="match status" value="1"/>
</dbReference>
<gene>
    <name evidence="8" type="ORF">KKP3000_003122</name>
</gene>
<dbReference type="Pfam" id="PF14657">
    <property type="entry name" value="Arm-DNA-bind_4"/>
    <property type="match status" value="1"/>
</dbReference>
<dbReference type="Pfam" id="PF00589">
    <property type="entry name" value="Phage_integrase"/>
    <property type="match status" value="1"/>
</dbReference>
<evidence type="ECO:0000256" key="1">
    <source>
        <dbReference type="ARBA" id="ARBA00008857"/>
    </source>
</evidence>
<evidence type="ECO:0000256" key="3">
    <source>
        <dbReference type="ARBA" id="ARBA00023125"/>
    </source>
</evidence>
<keyword evidence="2" id="KW-0229">DNA integration</keyword>
<proteinExistence type="inferred from homology"/>
<keyword evidence="3 5" id="KW-0238">DNA-binding</keyword>
<dbReference type="InterPro" id="IPR010998">
    <property type="entry name" value="Integrase_recombinase_N"/>
</dbReference>
<organism evidence="8 9">
    <name type="scientific">Alicyclobacillus fastidiosus</name>
    <dbReference type="NCBI Taxonomy" id="392011"/>
    <lineage>
        <taxon>Bacteria</taxon>
        <taxon>Bacillati</taxon>
        <taxon>Bacillota</taxon>
        <taxon>Bacilli</taxon>
        <taxon>Bacillales</taxon>
        <taxon>Alicyclobacillaceae</taxon>
        <taxon>Alicyclobacillus</taxon>
    </lineage>
</organism>
<keyword evidence="4" id="KW-0233">DNA recombination</keyword>
<evidence type="ECO:0000313" key="9">
    <source>
        <dbReference type="Proteomes" id="UP001579974"/>
    </source>
</evidence>
<keyword evidence="9" id="KW-1185">Reference proteome</keyword>
<dbReference type="PROSITE" id="PS51900">
    <property type="entry name" value="CB"/>
    <property type="match status" value="1"/>
</dbReference>
<dbReference type="RefSeq" id="WP_375330607.1">
    <property type="nucleotide sequence ID" value="NZ_JBDXSU010000044.1"/>
</dbReference>
<comment type="caution">
    <text evidence="8">The sequence shown here is derived from an EMBL/GenBank/DDBJ whole genome shotgun (WGS) entry which is preliminary data.</text>
</comment>
<dbReference type="EMBL" id="JBDXSU010000044">
    <property type="protein sequence ID" value="MFB5193176.1"/>
    <property type="molecule type" value="Genomic_DNA"/>
</dbReference>
<dbReference type="Proteomes" id="UP001579974">
    <property type="component" value="Unassembled WGS sequence"/>
</dbReference>
<name>A0ABV5ALQ8_9BACL</name>
<dbReference type="PANTHER" id="PTHR30349:SF64">
    <property type="entry name" value="PROPHAGE INTEGRASE INTD-RELATED"/>
    <property type="match status" value="1"/>
</dbReference>
<dbReference type="InterPro" id="IPR011010">
    <property type="entry name" value="DNA_brk_join_enz"/>
</dbReference>
<dbReference type="InterPro" id="IPR028259">
    <property type="entry name" value="AP2-like_int_N"/>
</dbReference>
<comment type="similarity">
    <text evidence="1">Belongs to the 'phage' integrase family.</text>
</comment>
<feature type="non-terminal residue" evidence="8">
    <location>
        <position position="385"/>
    </location>
</feature>
<reference evidence="8 9" key="1">
    <citation type="journal article" date="2024" name="Int. J. Mol. Sci.">
        <title>Exploration of Alicyclobacillus spp. Genome in Search of Antibiotic Resistance.</title>
        <authorList>
            <person name="Bucka-Kolendo J."/>
            <person name="Kiousi D.E."/>
            <person name="Dekowska A."/>
            <person name="Mikolajczuk-Szczyrba A."/>
            <person name="Karadedos D.M."/>
            <person name="Michael P."/>
            <person name="Galanis A."/>
            <person name="Sokolowska B."/>
        </authorList>
    </citation>
    <scope>NUCLEOTIDE SEQUENCE [LARGE SCALE GENOMIC DNA]</scope>
    <source>
        <strain evidence="8 9">KKP 3000</strain>
    </source>
</reference>
<evidence type="ECO:0000313" key="8">
    <source>
        <dbReference type="EMBL" id="MFB5193176.1"/>
    </source>
</evidence>
<dbReference type="Gene3D" id="1.10.443.10">
    <property type="entry name" value="Intergrase catalytic core"/>
    <property type="match status" value="1"/>
</dbReference>
<evidence type="ECO:0000256" key="5">
    <source>
        <dbReference type="PROSITE-ProRule" id="PRU01248"/>
    </source>
</evidence>
<dbReference type="Gene3D" id="1.10.150.130">
    <property type="match status" value="1"/>
</dbReference>
<dbReference type="InterPro" id="IPR004107">
    <property type="entry name" value="Integrase_SAM-like_N"/>
</dbReference>
<evidence type="ECO:0000256" key="2">
    <source>
        <dbReference type="ARBA" id="ARBA00022908"/>
    </source>
</evidence>
<feature type="domain" description="Core-binding (CB)" evidence="7">
    <location>
        <begin position="59"/>
        <end position="146"/>
    </location>
</feature>
<feature type="domain" description="Tyr recombinase" evidence="6">
    <location>
        <begin position="167"/>
        <end position="370"/>
    </location>
</feature>
<dbReference type="CDD" id="cd01189">
    <property type="entry name" value="INT_ICEBs1_C_like"/>
    <property type="match status" value="1"/>
</dbReference>
<evidence type="ECO:0000259" key="7">
    <source>
        <dbReference type="PROSITE" id="PS51900"/>
    </source>
</evidence>
<evidence type="ECO:0000256" key="4">
    <source>
        <dbReference type="ARBA" id="ARBA00023172"/>
    </source>
</evidence>
<dbReference type="InterPro" id="IPR013762">
    <property type="entry name" value="Integrase-like_cat_sf"/>
</dbReference>
<accession>A0ABV5ALQ8</accession>
<dbReference type="PROSITE" id="PS51898">
    <property type="entry name" value="TYR_RECOMBINASE"/>
    <property type="match status" value="1"/>
</dbReference>
<dbReference type="SUPFAM" id="SSF56349">
    <property type="entry name" value="DNA breaking-rejoining enzymes"/>
    <property type="match status" value="1"/>
</dbReference>
<evidence type="ECO:0000259" key="6">
    <source>
        <dbReference type="PROSITE" id="PS51898"/>
    </source>
</evidence>
<dbReference type="InterPro" id="IPR050090">
    <property type="entry name" value="Tyrosine_recombinase_XerCD"/>
</dbReference>
<dbReference type="InterPro" id="IPR002104">
    <property type="entry name" value="Integrase_catalytic"/>
</dbReference>
<dbReference type="InterPro" id="IPR044068">
    <property type="entry name" value="CB"/>
</dbReference>
<dbReference type="Pfam" id="PF14659">
    <property type="entry name" value="Phage_int_SAM_3"/>
    <property type="match status" value="1"/>
</dbReference>
<protein>
    <submittedName>
        <fullName evidence="8">Site-specific integrase</fullName>
    </submittedName>
</protein>
<sequence length="385" mass="44649">MRGHVRKRGNKWCFVIDVGKDENGKRIRKWFSGFETKKEAERAMAAKINEVESGGYIDPTKETIEQYFKRWLSDKQAQIRHGTYRKYAWLVNRHIIPGLGNLGLSDLKPFHLQSFYTKLSKAENPLSNRSILHAHLIIHEALDRAVKWGLVARNVSDAVDPPRVEPKRGQVWTAEQALHFLNVTKREPLEQRYWIGFLLAIMTGMRKGEILALKWEDIDWETGFARINRTLTFVSGEPLFQEPKTDRGRRSIALSPETMDALKHHKTRQARERLQYGPAYRDHDLVIAREDGRPMFPRTFDGAWYRSIERAQVPKIRFHDLRHTHASLLLQQGVHPKVVSERLGHSTINITLDIYSHVLPSLQNVNSGLKLLKIIGRKFPSFIGY</sequence>